<dbReference type="AlphaFoldDB" id="A0A7C9M749"/>
<dbReference type="RefSeq" id="WP_157459678.1">
    <property type="nucleotide sequence ID" value="NZ_WQLB01000016.1"/>
</dbReference>
<name>A0A7C9M749_9DEIO</name>
<organism evidence="1 2">
    <name type="scientific">Deinococcus arboris</name>
    <dbReference type="NCBI Taxonomy" id="2682977"/>
    <lineage>
        <taxon>Bacteria</taxon>
        <taxon>Thermotogati</taxon>
        <taxon>Deinococcota</taxon>
        <taxon>Deinococci</taxon>
        <taxon>Deinococcales</taxon>
        <taxon>Deinococcaceae</taxon>
        <taxon>Deinococcus</taxon>
    </lineage>
</organism>
<gene>
    <name evidence="1" type="ORF">GO986_12695</name>
</gene>
<proteinExistence type="predicted"/>
<dbReference type="EMBL" id="WQLB01000016">
    <property type="protein sequence ID" value="MVN87625.1"/>
    <property type="molecule type" value="Genomic_DNA"/>
</dbReference>
<accession>A0A7C9M749</accession>
<keyword evidence="2" id="KW-1185">Reference proteome</keyword>
<evidence type="ECO:0000313" key="1">
    <source>
        <dbReference type="EMBL" id="MVN87625.1"/>
    </source>
</evidence>
<reference evidence="1 2" key="1">
    <citation type="submission" date="2019-12" db="EMBL/GenBank/DDBJ databases">
        <title>Deinococcus sp. HMF7620 Genome sequencing and assembly.</title>
        <authorList>
            <person name="Kang H."/>
            <person name="Kim H."/>
            <person name="Joh K."/>
        </authorList>
    </citation>
    <scope>NUCLEOTIDE SEQUENCE [LARGE SCALE GENOMIC DNA]</scope>
    <source>
        <strain evidence="1 2">HMF7620</strain>
    </source>
</reference>
<sequence>MDEILHAFPLDRKFQVWWYRVSHGQLLLRSGRWIKGTDNHERTDVWFMSVGAMVLLDTNFRGGLTITRIHDAEGAAQQAGVNPKLLRHLHLFALDAAEGCSLVVAGRVYVAEDVGPLFGRTSWELEAEERWAQQIKDQTELNLPESTEAEG</sequence>
<evidence type="ECO:0000313" key="2">
    <source>
        <dbReference type="Proteomes" id="UP000483286"/>
    </source>
</evidence>
<comment type="caution">
    <text evidence="1">The sequence shown here is derived from an EMBL/GenBank/DDBJ whole genome shotgun (WGS) entry which is preliminary data.</text>
</comment>
<protein>
    <submittedName>
        <fullName evidence="1">Uncharacterized protein</fullName>
    </submittedName>
</protein>
<dbReference type="Proteomes" id="UP000483286">
    <property type="component" value="Unassembled WGS sequence"/>
</dbReference>